<proteinExistence type="inferred from homology"/>
<dbReference type="Proteomes" id="UP001529510">
    <property type="component" value="Unassembled WGS sequence"/>
</dbReference>
<dbReference type="AlphaFoldDB" id="A0ABD0NSX7"/>
<gene>
    <name evidence="3" type="ORF">M9458_040767</name>
</gene>
<keyword evidence="2" id="KW-0812">Transmembrane</keyword>
<evidence type="ECO:0000256" key="2">
    <source>
        <dbReference type="SAM" id="Phobius"/>
    </source>
</evidence>
<sequence>MTTSAILGLGGSPLWSAKCTYLTISGNERGQKINKKGQDLINQYFGIFFLIFQSSAVWGNLMSSLIFGQDHTI</sequence>
<evidence type="ECO:0000313" key="4">
    <source>
        <dbReference type="Proteomes" id="UP001529510"/>
    </source>
</evidence>
<protein>
    <submittedName>
        <fullName evidence="3">Uncharacterized protein</fullName>
    </submittedName>
</protein>
<name>A0ABD0NSX7_CIRMR</name>
<dbReference type="InterPro" id="IPR051951">
    <property type="entry name" value="UNC-93_regulatory"/>
</dbReference>
<feature type="non-terminal residue" evidence="3">
    <location>
        <position position="73"/>
    </location>
</feature>
<evidence type="ECO:0000313" key="3">
    <source>
        <dbReference type="EMBL" id="KAL0165014.1"/>
    </source>
</evidence>
<keyword evidence="2" id="KW-1133">Transmembrane helix</keyword>
<comment type="similarity">
    <text evidence="1">Belongs to the unc-93 family.</text>
</comment>
<keyword evidence="4" id="KW-1185">Reference proteome</keyword>
<feature type="transmembrane region" description="Helical" evidence="2">
    <location>
        <begin position="40"/>
        <end position="61"/>
    </location>
</feature>
<dbReference type="EMBL" id="JAMKFB020000020">
    <property type="protein sequence ID" value="KAL0165014.1"/>
    <property type="molecule type" value="Genomic_DNA"/>
</dbReference>
<organism evidence="3 4">
    <name type="scientific">Cirrhinus mrigala</name>
    <name type="common">Mrigala</name>
    <dbReference type="NCBI Taxonomy" id="683832"/>
    <lineage>
        <taxon>Eukaryota</taxon>
        <taxon>Metazoa</taxon>
        <taxon>Chordata</taxon>
        <taxon>Craniata</taxon>
        <taxon>Vertebrata</taxon>
        <taxon>Euteleostomi</taxon>
        <taxon>Actinopterygii</taxon>
        <taxon>Neopterygii</taxon>
        <taxon>Teleostei</taxon>
        <taxon>Ostariophysi</taxon>
        <taxon>Cypriniformes</taxon>
        <taxon>Cyprinidae</taxon>
        <taxon>Labeoninae</taxon>
        <taxon>Labeonini</taxon>
        <taxon>Cirrhinus</taxon>
    </lineage>
</organism>
<dbReference type="PANTHER" id="PTHR19444">
    <property type="entry name" value="UNC-93 RELATED"/>
    <property type="match status" value="1"/>
</dbReference>
<reference evidence="3 4" key="1">
    <citation type="submission" date="2024-05" db="EMBL/GenBank/DDBJ databases">
        <title>Genome sequencing and assembly of Indian major carp, Cirrhinus mrigala (Hamilton, 1822).</title>
        <authorList>
            <person name="Mohindra V."/>
            <person name="Chowdhury L.M."/>
            <person name="Lal K."/>
            <person name="Jena J.K."/>
        </authorList>
    </citation>
    <scope>NUCLEOTIDE SEQUENCE [LARGE SCALE GENOMIC DNA]</scope>
    <source>
        <strain evidence="3">CM1030</strain>
        <tissue evidence="3">Blood</tissue>
    </source>
</reference>
<dbReference type="PANTHER" id="PTHR19444:SF13">
    <property type="entry name" value="PROTEIN UNC-93 HOMOLOG A"/>
    <property type="match status" value="1"/>
</dbReference>
<evidence type="ECO:0000256" key="1">
    <source>
        <dbReference type="ARBA" id="ARBA00009172"/>
    </source>
</evidence>
<keyword evidence="2" id="KW-0472">Membrane</keyword>
<accession>A0ABD0NSX7</accession>
<comment type="caution">
    <text evidence="3">The sequence shown here is derived from an EMBL/GenBank/DDBJ whole genome shotgun (WGS) entry which is preliminary data.</text>
</comment>